<keyword evidence="4 8" id="KW-0812">Transmembrane</keyword>
<evidence type="ECO:0000256" key="5">
    <source>
        <dbReference type="ARBA" id="ARBA00022989"/>
    </source>
</evidence>
<keyword evidence="3" id="KW-0808">Transferase</keyword>
<comment type="similarity">
    <text evidence="2">Belongs to the bacterial sugar transferase family.</text>
</comment>
<evidence type="ECO:0000256" key="1">
    <source>
        <dbReference type="ARBA" id="ARBA00004141"/>
    </source>
</evidence>
<keyword evidence="6 8" id="KW-0472">Membrane</keyword>
<dbReference type="AlphaFoldDB" id="A0AAD1IQF3"/>
<feature type="transmembrane region" description="Helical" evidence="8">
    <location>
        <begin position="336"/>
        <end position="360"/>
    </location>
</feature>
<dbReference type="InterPro" id="IPR003362">
    <property type="entry name" value="Bact_transf"/>
</dbReference>
<name>A0AAD1IQF3_9MYCO</name>
<feature type="domain" description="Bacterial sugar transferase" evidence="9">
    <location>
        <begin position="334"/>
        <end position="521"/>
    </location>
</feature>
<comment type="subcellular location">
    <subcellularLocation>
        <location evidence="1">Membrane</location>
        <topology evidence="1">Multi-pass membrane protein</topology>
    </subcellularLocation>
</comment>
<evidence type="ECO:0000256" key="6">
    <source>
        <dbReference type="ARBA" id="ARBA00023136"/>
    </source>
</evidence>
<evidence type="ECO:0000256" key="3">
    <source>
        <dbReference type="ARBA" id="ARBA00022679"/>
    </source>
</evidence>
<keyword evidence="11" id="KW-1185">Reference proteome</keyword>
<dbReference type="PANTHER" id="PTHR30576">
    <property type="entry name" value="COLANIC BIOSYNTHESIS UDP-GLUCOSE LIPID CARRIER TRANSFERASE"/>
    <property type="match status" value="1"/>
</dbReference>
<dbReference type="InterPro" id="IPR017475">
    <property type="entry name" value="EPS_sugar_tfrase"/>
</dbReference>
<proteinExistence type="inferred from homology"/>
<gene>
    <name evidence="10" type="ORF">MLIT_49460</name>
</gene>
<sequence>MIEREATAVVDRPTTGHPGQDGSDGSLSALPDGEGRTTTELDAVPGDVTTAASTSSLPARLRWQRTYIATLRISDAIVVCAAVLAAQYVSSTHHPTRHSLLTGGLVAAVWLLGLVCFHARSSTVIGTGLEEYRRLLAASIGVFGAIAMLSLVLSLDIPPDYVIVALPAGILGLLSSRWLWRRHVARERARGKYQTCVLAVGVGDAVVDLASELHRDPEAGYRVVAVAIPGYGPPRGEHLEIADWAVPVIGGETYILDALATCGADTVAIAGAEHFGTRGIRRLMWDLESMGIDLMLSSGVVDVAVSRLVMRPVAGLPVLHVEKPQYRRATVFCKRAFDICFATAALAISLPILLAAAIAIKIDSRGPVLYRSERIGIDGKPFSMLKLRTMVVDAESQLIHLLDKNENNGPMFKIREDPRVTSVGRSLRRFSVDELPQFVNVLRREMSVVGPRPPLRCEVDTYDSDVRRRLRVDPGITGLWQVSGRSDLSWEESVRLDLWYVDNWSLVEDILIIAKTMRAVFTRSGAY</sequence>
<evidence type="ECO:0000313" key="11">
    <source>
        <dbReference type="Proteomes" id="UP000466607"/>
    </source>
</evidence>
<evidence type="ECO:0000256" key="8">
    <source>
        <dbReference type="SAM" id="Phobius"/>
    </source>
</evidence>
<feature type="transmembrane region" description="Helical" evidence="8">
    <location>
        <begin position="100"/>
        <end position="119"/>
    </location>
</feature>
<feature type="region of interest" description="Disordered" evidence="7">
    <location>
        <begin position="1"/>
        <end position="41"/>
    </location>
</feature>
<dbReference type="GO" id="GO:0016020">
    <property type="term" value="C:membrane"/>
    <property type="evidence" value="ECO:0007669"/>
    <property type="project" value="UniProtKB-SubCell"/>
</dbReference>
<keyword evidence="5 8" id="KW-1133">Transmembrane helix</keyword>
<dbReference type="GO" id="GO:0016780">
    <property type="term" value="F:phosphotransferase activity, for other substituted phosphate groups"/>
    <property type="evidence" value="ECO:0007669"/>
    <property type="project" value="TreeGrafter"/>
</dbReference>
<evidence type="ECO:0000256" key="7">
    <source>
        <dbReference type="SAM" id="MobiDB-lite"/>
    </source>
</evidence>
<feature type="transmembrane region" description="Helical" evidence="8">
    <location>
        <begin position="69"/>
        <end position="88"/>
    </location>
</feature>
<evidence type="ECO:0000259" key="9">
    <source>
        <dbReference type="Pfam" id="PF02397"/>
    </source>
</evidence>
<dbReference type="EMBL" id="AP022586">
    <property type="protein sequence ID" value="BBY19354.1"/>
    <property type="molecule type" value="Genomic_DNA"/>
</dbReference>
<protein>
    <submittedName>
        <fullName evidence="10">Polyprenyl glycosylphosphotransferase</fullName>
    </submittedName>
</protein>
<feature type="transmembrane region" description="Helical" evidence="8">
    <location>
        <begin position="161"/>
        <end position="180"/>
    </location>
</feature>
<accession>A0AAD1IQF3</accession>
<organism evidence="10 11">
    <name type="scientific">Mycolicibacterium litorale</name>
    <dbReference type="NCBI Taxonomy" id="758802"/>
    <lineage>
        <taxon>Bacteria</taxon>
        <taxon>Bacillati</taxon>
        <taxon>Actinomycetota</taxon>
        <taxon>Actinomycetes</taxon>
        <taxon>Mycobacteriales</taxon>
        <taxon>Mycobacteriaceae</taxon>
        <taxon>Mycolicibacterium</taxon>
    </lineage>
</organism>
<evidence type="ECO:0000256" key="2">
    <source>
        <dbReference type="ARBA" id="ARBA00006464"/>
    </source>
</evidence>
<dbReference type="Pfam" id="PF02397">
    <property type="entry name" value="Bac_transf"/>
    <property type="match status" value="1"/>
</dbReference>
<reference evidence="10 11" key="1">
    <citation type="journal article" date="2019" name="Emerg. Microbes Infect.">
        <title>Comprehensive subspecies identification of 175 nontuberculous mycobacteria species based on 7547 genomic profiles.</title>
        <authorList>
            <person name="Matsumoto Y."/>
            <person name="Kinjo T."/>
            <person name="Motooka D."/>
            <person name="Nabeya D."/>
            <person name="Jung N."/>
            <person name="Uechi K."/>
            <person name="Horii T."/>
            <person name="Iida T."/>
            <person name="Fujita J."/>
            <person name="Nakamura S."/>
        </authorList>
    </citation>
    <scope>NUCLEOTIDE SEQUENCE [LARGE SCALE GENOMIC DNA]</scope>
    <source>
        <strain evidence="10 11">JCM 17423</strain>
    </source>
</reference>
<evidence type="ECO:0000313" key="10">
    <source>
        <dbReference type="EMBL" id="BBY19354.1"/>
    </source>
</evidence>
<feature type="transmembrane region" description="Helical" evidence="8">
    <location>
        <begin position="135"/>
        <end position="155"/>
    </location>
</feature>
<dbReference type="NCBIfam" id="TIGR03025">
    <property type="entry name" value="EPS_sugtrans"/>
    <property type="match status" value="1"/>
</dbReference>
<dbReference type="PANTHER" id="PTHR30576:SF10">
    <property type="entry name" value="SLL5057 PROTEIN"/>
    <property type="match status" value="1"/>
</dbReference>
<dbReference type="Proteomes" id="UP000466607">
    <property type="component" value="Chromosome"/>
</dbReference>
<evidence type="ECO:0000256" key="4">
    <source>
        <dbReference type="ARBA" id="ARBA00022692"/>
    </source>
</evidence>